<dbReference type="InterPro" id="IPR011701">
    <property type="entry name" value="MFS"/>
</dbReference>
<feature type="domain" description="Major facilitator superfamily (MFS) profile" evidence="9">
    <location>
        <begin position="13"/>
        <end position="496"/>
    </location>
</feature>
<dbReference type="InterPro" id="IPR036259">
    <property type="entry name" value="MFS_trans_sf"/>
</dbReference>
<feature type="transmembrane region" description="Helical" evidence="8">
    <location>
        <begin position="469"/>
        <end position="491"/>
    </location>
</feature>
<feature type="transmembrane region" description="Helical" evidence="8">
    <location>
        <begin position="141"/>
        <end position="160"/>
    </location>
</feature>
<evidence type="ECO:0000256" key="7">
    <source>
        <dbReference type="ARBA" id="ARBA00023251"/>
    </source>
</evidence>
<accession>A0ABV8T8M6</accession>
<keyword evidence="4 8" id="KW-0812">Transmembrane</keyword>
<feature type="transmembrane region" description="Helical" evidence="8">
    <location>
        <begin position="332"/>
        <end position="351"/>
    </location>
</feature>
<evidence type="ECO:0000256" key="4">
    <source>
        <dbReference type="ARBA" id="ARBA00022692"/>
    </source>
</evidence>
<keyword evidence="7" id="KW-0046">Antibiotic resistance</keyword>
<feature type="transmembrane region" description="Helical" evidence="8">
    <location>
        <begin position="357"/>
        <end position="375"/>
    </location>
</feature>
<feature type="transmembrane region" description="Helical" evidence="8">
    <location>
        <begin position="227"/>
        <end position="247"/>
    </location>
</feature>
<dbReference type="EMBL" id="JBHSDP010000005">
    <property type="protein sequence ID" value="MFC4326951.1"/>
    <property type="molecule type" value="Genomic_DNA"/>
</dbReference>
<keyword evidence="2" id="KW-0813">Transport</keyword>
<evidence type="ECO:0000256" key="6">
    <source>
        <dbReference type="ARBA" id="ARBA00023136"/>
    </source>
</evidence>
<dbReference type="CDD" id="cd17321">
    <property type="entry name" value="MFS_MMR_MDR_like"/>
    <property type="match status" value="1"/>
</dbReference>
<feature type="transmembrane region" description="Helical" evidence="8">
    <location>
        <begin position="111"/>
        <end position="129"/>
    </location>
</feature>
<proteinExistence type="predicted"/>
<dbReference type="InterPro" id="IPR020846">
    <property type="entry name" value="MFS_dom"/>
</dbReference>
<organism evidence="10 11">
    <name type="scientific">Streptomyces andamanensis</name>
    <dbReference type="NCBI Taxonomy" id="1565035"/>
    <lineage>
        <taxon>Bacteria</taxon>
        <taxon>Bacillati</taxon>
        <taxon>Actinomycetota</taxon>
        <taxon>Actinomycetes</taxon>
        <taxon>Kitasatosporales</taxon>
        <taxon>Streptomycetaceae</taxon>
        <taxon>Streptomyces</taxon>
    </lineage>
</organism>
<evidence type="ECO:0000256" key="3">
    <source>
        <dbReference type="ARBA" id="ARBA00022475"/>
    </source>
</evidence>
<dbReference type="RefSeq" id="WP_381736874.1">
    <property type="nucleotide sequence ID" value="NZ_JBHSDP010000005.1"/>
</dbReference>
<feature type="transmembrane region" description="Helical" evidence="8">
    <location>
        <begin position="55"/>
        <end position="72"/>
    </location>
</feature>
<dbReference type="PANTHER" id="PTHR42718">
    <property type="entry name" value="MAJOR FACILITATOR SUPERFAMILY MULTIDRUG TRANSPORTER MFSC"/>
    <property type="match status" value="1"/>
</dbReference>
<sequence length="514" mass="52090">MTEDKSDPRRWAVLVVLLAGMLMGGMDLTILNVALPTVGRELLPSSSELLWITDGYALTVAATLVVCSTLGDRLGRKRILMAGLAVFALSSLAAAASSAPGQLIAARAVQGLGYSMMLSSTVVIIRVVFPVARERSLAYGLWVASSSTGAALGPVLGGVLVERFSWGAVFLVNVPIAALALLAGGALVPESRNPAPRRFDGVSALISILGLAGAVYALQHIGQPGAVSPVTVAAGVLGAALLVAFTLRQRRIPNPLLDMRLFADRRFSVSTVSILLCYGAYTGLLFLLTQQLQLVDGYSPLRAGLSLVPVAVASAIGGVLAPRLAAAVGNRWGVTAGVCLLALALLALSLFGAAGNLAALIAVGLGAGTVMTLGADSMMSAAPPERAAEAGAVQEVGFSLGAGLGVAAMGIITTVAYGAYIEPVDGLTPPQSDAVSGSLSAATDLAAQLPGRTGEALRDSAQHAFERGFSVSTATVAAVLLALAGLTALLLRPGKARPAADTPRHAPAENEPSV</sequence>
<evidence type="ECO:0000256" key="8">
    <source>
        <dbReference type="SAM" id="Phobius"/>
    </source>
</evidence>
<keyword evidence="6 8" id="KW-0472">Membrane</keyword>
<dbReference type="Pfam" id="PF07690">
    <property type="entry name" value="MFS_1"/>
    <property type="match status" value="1"/>
</dbReference>
<dbReference type="Gene3D" id="1.20.1720.10">
    <property type="entry name" value="Multidrug resistance protein D"/>
    <property type="match status" value="1"/>
</dbReference>
<protein>
    <submittedName>
        <fullName evidence="10">MFS transporter</fullName>
    </submittedName>
</protein>
<dbReference type="Proteomes" id="UP001595824">
    <property type="component" value="Unassembled WGS sequence"/>
</dbReference>
<feature type="transmembrane region" description="Helical" evidence="8">
    <location>
        <begin position="267"/>
        <end position="289"/>
    </location>
</feature>
<evidence type="ECO:0000313" key="10">
    <source>
        <dbReference type="EMBL" id="MFC4326951.1"/>
    </source>
</evidence>
<comment type="subcellular location">
    <subcellularLocation>
        <location evidence="1">Cell membrane</location>
        <topology evidence="1">Multi-pass membrane protein</topology>
    </subcellularLocation>
</comment>
<dbReference type="Gene3D" id="1.20.1250.20">
    <property type="entry name" value="MFS general substrate transporter like domains"/>
    <property type="match status" value="1"/>
</dbReference>
<keyword evidence="5 8" id="KW-1133">Transmembrane helix</keyword>
<feature type="transmembrane region" description="Helical" evidence="8">
    <location>
        <begin position="79"/>
        <end position="99"/>
    </location>
</feature>
<feature type="transmembrane region" description="Helical" evidence="8">
    <location>
        <begin position="396"/>
        <end position="420"/>
    </location>
</feature>
<keyword evidence="3" id="KW-1003">Cell membrane</keyword>
<gene>
    <name evidence="10" type="ORF">ACFPC0_03710</name>
</gene>
<evidence type="ECO:0000256" key="2">
    <source>
        <dbReference type="ARBA" id="ARBA00022448"/>
    </source>
</evidence>
<evidence type="ECO:0000259" key="9">
    <source>
        <dbReference type="PROSITE" id="PS50850"/>
    </source>
</evidence>
<name>A0ABV8T8M6_9ACTN</name>
<keyword evidence="11" id="KW-1185">Reference proteome</keyword>
<comment type="caution">
    <text evidence="10">The sequence shown here is derived from an EMBL/GenBank/DDBJ whole genome shotgun (WGS) entry which is preliminary data.</text>
</comment>
<feature type="transmembrane region" description="Helical" evidence="8">
    <location>
        <begin position="201"/>
        <end position="221"/>
    </location>
</feature>
<feature type="transmembrane region" description="Helical" evidence="8">
    <location>
        <begin position="12"/>
        <end position="35"/>
    </location>
</feature>
<evidence type="ECO:0000313" key="11">
    <source>
        <dbReference type="Proteomes" id="UP001595824"/>
    </source>
</evidence>
<dbReference type="PANTHER" id="PTHR42718:SF47">
    <property type="entry name" value="METHYL VIOLOGEN RESISTANCE PROTEIN SMVA"/>
    <property type="match status" value="1"/>
</dbReference>
<dbReference type="PRINTS" id="PR01036">
    <property type="entry name" value="TCRTETB"/>
</dbReference>
<feature type="transmembrane region" description="Helical" evidence="8">
    <location>
        <begin position="301"/>
        <end position="320"/>
    </location>
</feature>
<feature type="transmembrane region" description="Helical" evidence="8">
    <location>
        <begin position="166"/>
        <end position="189"/>
    </location>
</feature>
<reference evidence="11" key="1">
    <citation type="journal article" date="2019" name="Int. J. Syst. Evol. Microbiol.">
        <title>The Global Catalogue of Microorganisms (GCM) 10K type strain sequencing project: providing services to taxonomists for standard genome sequencing and annotation.</title>
        <authorList>
            <consortium name="The Broad Institute Genomics Platform"/>
            <consortium name="The Broad Institute Genome Sequencing Center for Infectious Disease"/>
            <person name="Wu L."/>
            <person name="Ma J."/>
        </authorList>
    </citation>
    <scope>NUCLEOTIDE SEQUENCE [LARGE SCALE GENOMIC DNA]</scope>
    <source>
        <strain evidence="11">PCU 347</strain>
    </source>
</reference>
<evidence type="ECO:0000256" key="1">
    <source>
        <dbReference type="ARBA" id="ARBA00004651"/>
    </source>
</evidence>
<dbReference type="SUPFAM" id="SSF103473">
    <property type="entry name" value="MFS general substrate transporter"/>
    <property type="match status" value="1"/>
</dbReference>
<dbReference type="PROSITE" id="PS50850">
    <property type="entry name" value="MFS"/>
    <property type="match status" value="1"/>
</dbReference>
<evidence type="ECO:0000256" key="5">
    <source>
        <dbReference type="ARBA" id="ARBA00022989"/>
    </source>
</evidence>